<dbReference type="EMBL" id="CM009300">
    <property type="protein sequence ID" value="RQO97664.1"/>
    <property type="molecule type" value="Genomic_DNA"/>
</dbReference>
<dbReference type="InParanoid" id="A0A3N7HEI5"/>
<sequence>MPSLPLKRNDLDSSSPSLSLRALAHPPTHIDTHTLRC</sequence>
<protein>
    <submittedName>
        <fullName evidence="2">Uncharacterized protein</fullName>
    </submittedName>
</protein>
<organism evidence="2 3">
    <name type="scientific">Populus trichocarpa</name>
    <name type="common">Western balsam poplar</name>
    <name type="synonym">Populus balsamifera subsp. trichocarpa</name>
    <dbReference type="NCBI Taxonomy" id="3694"/>
    <lineage>
        <taxon>Eukaryota</taxon>
        <taxon>Viridiplantae</taxon>
        <taxon>Streptophyta</taxon>
        <taxon>Embryophyta</taxon>
        <taxon>Tracheophyta</taxon>
        <taxon>Spermatophyta</taxon>
        <taxon>Magnoliopsida</taxon>
        <taxon>eudicotyledons</taxon>
        <taxon>Gunneridae</taxon>
        <taxon>Pentapetalae</taxon>
        <taxon>rosids</taxon>
        <taxon>fabids</taxon>
        <taxon>Malpighiales</taxon>
        <taxon>Salicaceae</taxon>
        <taxon>Saliceae</taxon>
        <taxon>Populus</taxon>
    </lineage>
</organism>
<reference evidence="2 3" key="1">
    <citation type="journal article" date="2006" name="Science">
        <title>The genome of black cottonwood, Populus trichocarpa (Torr. &amp; Gray).</title>
        <authorList>
            <person name="Tuskan G.A."/>
            <person name="Difazio S."/>
            <person name="Jansson S."/>
            <person name="Bohlmann J."/>
            <person name="Grigoriev I."/>
            <person name="Hellsten U."/>
            <person name="Putnam N."/>
            <person name="Ralph S."/>
            <person name="Rombauts S."/>
            <person name="Salamov A."/>
            <person name="Schein J."/>
            <person name="Sterck L."/>
            <person name="Aerts A."/>
            <person name="Bhalerao R.R."/>
            <person name="Bhalerao R.P."/>
            <person name="Blaudez D."/>
            <person name="Boerjan W."/>
            <person name="Brun A."/>
            <person name="Brunner A."/>
            <person name="Busov V."/>
            <person name="Campbell M."/>
            <person name="Carlson J."/>
            <person name="Chalot M."/>
            <person name="Chapman J."/>
            <person name="Chen G.L."/>
            <person name="Cooper D."/>
            <person name="Coutinho P.M."/>
            <person name="Couturier J."/>
            <person name="Covert S."/>
            <person name="Cronk Q."/>
            <person name="Cunningham R."/>
            <person name="Davis J."/>
            <person name="Degroeve S."/>
            <person name="Dejardin A."/>
            <person name="Depamphilis C."/>
            <person name="Detter J."/>
            <person name="Dirks B."/>
            <person name="Dubchak I."/>
            <person name="Duplessis S."/>
            <person name="Ehlting J."/>
            <person name="Ellis B."/>
            <person name="Gendler K."/>
            <person name="Goodstein D."/>
            <person name="Gribskov M."/>
            <person name="Grimwood J."/>
            <person name="Groover A."/>
            <person name="Gunter L."/>
            <person name="Hamberger B."/>
            <person name="Heinze B."/>
            <person name="Helariutta Y."/>
            <person name="Henrissat B."/>
            <person name="Holligan D."/>
            <person name="Holt R."/>
            <person name="Huang W."/>
            <person name="Islam-Faridi N."/>
            <person name="Jones S."/>
            <person name="Jones-Rhoades M."/>
            <person name="Jorgensen R."/>
            <person name="Joshi C."/>
            <person name="Kangasjarvi J."/>
            <person name="Karlsson J."/>
            <person name="Kelleher C."/>
            <person name="Kirkpatrick R."/>
            <person name="Kirst M."/>
            <person name="Kohler A."/>
            <person name="Kalluri U."/>
            <person name="Larimer F."/>
            <person name="Leebens-Mack J."/>
            <person name="Leple J.C."/>
            <person name="Locascio P."/>
            <person name="Lou Y."/>
            <person name="Lucas S."/>
            <person name="Martin F."/>
            <person name="Montanini B."/>
            <person name="Napoli C."/>
            <person name="Nelson D.R."/>
            <person name="Nelson C."/>
            <person name="Nieminen K."/>
            <person name="Nilsson O."/>
            <person name="Pereda V."/>
            <person name="Peter G."/>
            <person name="Philippe R."/>
            <person name="Pilate G."/>
            <person name="Poliakov A."/>
            <person name="Razumovskaya J."/>
            <person name="Richardson P."/>
            <person name="Rinaldi C."/>
            <person name="Ritland K."/>
            <person name="Rouze P."/>
            <person name="Ryaboy D."/>
            <person name="Schmutz J."/>
            <person name="Schrader J."/>
            <person name="Segerman B."/>
            <person name="Shin H."/>
            <person name="Siddiqui A."/>
            <person name="Sterky F."/>
            <person name="Terry A."/>
            <person name="Tsai C.J."/>
            <person name="Uberbacher E."/>
            <person name="Unneberg P."/>
            <person name="Vahala J."/>
            <person name="Wall K."/>
            <person name="Wessler S."/>
            <person name="Yang G."/>
            <person name="Yin T."/>
            <person name="Douglas C."/>
            <person name="Marra M."/>
            <person name="Sandberg G."/>
            <person name="Van de Peer Y."/>
            <person name="Rokhsar D."/>
        </authorList>
    </citation>
    <scope>NUCLEOTIDE SEQUENCE [LARGE SCALE GENOMIC DNA]</scope>
    <source>
        <strain evidence="3">cv. Nisqually</strain>
    </source>
</reference>
<evidence type="ECO:0000256" key="1">
    <source>
        <dbReference type="SAM" id="MobiDB-lite"/>
    </source>
</evidence>
<feature type="region of interest" description="Disordered" evidence="1">
    <location>
        <begin position="1"/>
        <end position="37"/>
    </location>
</feature>
<evidence type="ECO:0000313" key="3">
    <source>
        <dbReference type="Proteomes" id="UP000006729"/>
    </source>
</evidence>
<proteinExistence type="predicted"/>
<dbReference type="AlphaFoldDB" id="A0A3N7HEI5"/>
<dbReference type="Proteomes" id="UP000006729">
    <property type="component" value="Chromosome 11"/>
</dbReference>
<keyword evidence="3" id="KW-1185">Reference proteome</keyword>
<accession>A0A3N7HEI5</accession>
<name>A0A3N7HEI5_POPTR</name>
<gene>
    <name evidence="2" type="ORF">POPTR_011G075650</name>
</gene>
<evidence type="ECO:0000313" key="2">
    <source>
        <dbReference type="EMBL" id="RQO97664.1"/>
    </source>
</evidence>
<feature type="compositionally biased region" description="Basic and acidic residues" evidence="1">
    <location>
        <begin position="28"/>
        <end position="37"/>
    </location>
</feature>